<dbReference type="OrthoDB" id="9182871at2"/>
<evidence type="ECO:0000313" key="1">
    <source>
        <dbReference type="EMBL" id="CRX38120.1"/>
    </source>
</evidence>
<protein>
    <recommendedName>
        <fullName evidence="3">Ester cyclase</fullName>
    </recommendedName>
</protein>
<dbReference type="PANTHER" id="PTHR38436:SF1">
    <property type="entry name" value="ESTER CYCLASE"/>
    <property type="match status" value="1"/>
</dbReference>
<sequence length="138" mass="16025">MTEGIKKESTAKDIAMEYVQRIWDEKDMTAIDTLMAEEIVIHSSFGYYQGRAKMREVVSAYYSAFPDLKVSNDFIISEGDKTMIHWQASGTHLGNFKELPPRGKKISYTGVTIYRTAHEKIVEYWAYVDLHYLMQQLK</sequence>
<dbReference type="SUPFAM" id="SSF54427">
    <property type="entry name" value="NTF2-like"/>
    <property type="match status" value="1"/>
</dbReference>
<dbReference type="EMBL" id="CWGJ01000011">
    <property type="protein sequence ID" value="CRX38120.1"/>
    <property type="molecule type" value="Genomic_DNA"/>
</dbReference>
<dbReference type="PANTHER" id="PTHR38436">
    <property type="entry name" value="POLYKETIDE CYCLASE SNOAL-LIKE DOMAIN"/>
    <property type="match status" value="1"/>
</dbReference>
<reference evidence="2" key="1">
    <citation type="submission" date="2015-06" db="EMBL/GenBank/DDBJ databases">
        <authorList>
            <person name="Bertelli C."/>
        </authorList>
    </citation>
    <scope>NUCLEOTIDE SEQUENCE [LARGE SCALE GENOMIC DNA]</scope>
    <source>
        <strain evidence="2">CRIB-30</strain>
    </source>
</reference>
<gene>
    <name evidence="1" type="ORF">ELAC_0768</name>
</gene>
<dbReference type="GO" id="GO:0030638">
    <property type="term" value="P:polyketide metabolic process"/>
    <property type="evidence" value="ECO:0007669"/>
    <property type="project" value="InterPro"/>
</dbReference>
<accession>A0A0H5E4I3</accession>
<keyword evidence="2" id="KW-1185">Reference proteome</keyword>
<organism evidence="1 2">
    <name type="scientific">Estrella lausannensis</name>
    <dbReference type="NCBI Taxonomy" id="483423"/>
    <lineage>
        <taxon>Bacteria</taxon>
        <taxon>Pseudomonadati</taxon>
        <taxon>Chlamydiota</taxon>
        <taxon>Chlamydiia</taxon>
        <taxon>Parachlamydiales</taxon>
        <taxon>Candidatus Criblamydiaceae</taxon>
        <taxon>Estrella</taxon>
    </lineage>
</organism>
<dbReference type="RefSeq" id="WP_098037970.1">
    <property type="nucleotide sequence ID" value="NZ_CWGJ01000011.1"/>
</dbReference>
<dbReference type="InterPro" id="IPR032710">
    <property type="entry name" value="NTF2-like_dom_sf"/>
</dbReference>
<evidence type="ECO:0008006" key="3">
    <source>
        <dbReference type="Google" id="ProtNLM"/>
    </source>
</evidence>
<dbReference type="InterPro" id="IPR009959">
    <property type="entry name" value="Cyclase_SnoaL-like"/>
</dbReference>
<evidence type="ECO:0000313" key="2">
    <source>
        <dbReference type="Proteomes" id="UP000220251"/>
    </source>
</evidence>
<dbReference type="Proteomes" id="UP000220251">
    <property type="component" value="Unassembled WGS sequence"/>
</dbReference>
<proteinExistence type="predicted"/>
<dbReference type="AlphaFoldDB" id="A0A0H5E4I3"/>
<dbReference type="Pfam" id="PF07366">
    <property type="entry name" value="SnoaL"/>
    <property type="match status" value="1"/>
</dbReference>
<dbReference type="Gene3D" id="3.10.450.50">
    <property type="match status" value="1"/>
</dbReference>
<name>A0A0H5E4I3_9BACT</name>